<dbReference type="InterPro" id="IPR050330">
    <property type="entry name" value="Bact_OuterMem_StrucFunc"/>
</dbReference>
<dbReference type="SUPFAM" id="SSF103088">
    <property type="entry name" value="OmpA-like"/>
    <property type="match status" value="1"/>
</dbReference>
<keyword evidence="4 8" id="KW-0812">Transmembrane</keyword>
<dbReference type="PROSITE" id="PS51123">
    <property type="entry name" value="OMPA_2"/>
    <property type="match status" value="1"/>
</dbReference>
<evidence type="ECO:0000256" key="2">
    <source>
        <dbReference type="ARBA" id="ARBA00008914"/>
    </source>
</evidence>
<evidence type="ECO:0000256" key="3">
    <source>
        <dbReference type="ARBA" id="ARBA00022475"/>
    </source>
</evidence>
<comment type="subcellular location">
    <subcellularLocation>
        <location evidence="1">Cell membrane</location>
        <topology evidence="1">Single-pass membrane protein</topology>
    </subcellularLocation>
</comment>
<dbReference type="AlphaFoldDB" id="A0A2T4UIU0"/>
<keyword evidence="6 7" id="KW-0472">Membrane</keyword>
<keyword evidence="11" id="KW-1185">Reference proteome</keyword>
<feature type="domain" description="OmpA-like" evidence="9">
    <location>
        <begin position="141"/>
        <end position="262"/>
    </location>
</feature>
<keyword evidence="10" id="KW-0969">Cilium</keyword>
<dbReference type="InterPro" id="IPR025713">
    <property type="entry name" value="MotB-like_N_dom"/>
</dbReference>
<evidence type="ECO:0000256" key="5">
    <source>
        <dbReference type="ARBA" id="ARBA00022989"/>
    </source>
</evidence>
<evidence type="ECO:0000259" key="9">
    <source>
        <dbReference type="PROSITE" id="PS51123"/>
    </source>
</evidence>
<dbReference type="EMBL" id="PYYB01000001">
    <property type="protein sequence ID" value="PTL59152.1"/>
    <property type="molecule type" value="Genomic_DNA"/>
</dbReference>
<evidence type="ECO:0000256" key="1">
    <source>
        <dbReference type="ARBA" id="ARBA00004162"/>
    </source>
</evidence>
<dbReference type="OrthoDB" id="9815217at2"/>
<feature type="transmembrane region" description="Helical" evidence="8">
    <location>
        <begin position="21"/>
        <end position="41"/>
    </location>
</feature>
<keyword evidence="3" id="KW-1003">Cell membrane</keyword>
<evidence type="ECO:0000256" key="7">
    <source>
        <dbReference type="PROSITE-ProRule" id="PRU00473"/>
    </source>
</evidence>
<dbReference type="Gene3D" id="3.30.1330.60">
    <property type="entry name" value="OmpA-like domain"/>
    <property type="match status" value="1"/>
</dbReference>
<dbReference type="InterPro" id="IPR006665">
    <property type="entry name" value="OmpA-like"/>
</dbReference>
<keyword evidence="10" id="KW-0966">Cell projection</keyword>
<dbReference type="Proteomes" id="UP000240739">
    <property type="component" value="Unassembled WGS sequence"/>
</dbReference>
<dbReference type="CDD" id="cd07185">
    <property type="entry name" value="OmpA_C-like"/>
    <property type="match status" value="1"/>
</dbReference>
<evidence type="ECO:0000256" key="8">
    <source>
        <dbReference type="SAM" id="Phobius"/>
    </source>
</evidence>
<name>A0A2T4UIU0_9ACTN</name>
<organism evidence="10 11">
    <name type="scientific">Paraconexibacter algicola</name>
    <dbReference type="NCBI Taxonomy" id="2133960"/>
    <lineage>
        <taxon>Bacteria</taxon>
        <taxon>Bacillati</taxon>
        <taxon>Actinomycetota</taxon>
        <taxon>Thermoleophilia</taxon>
        <taxon>Solirubrobacterales</taxon>
        <taxon>Paraconexibacteraceae</taxon>
        <taxon>Paraconexibacter</taxon>
    </lineage>
</organism>
<gene>
    <name evidence="10" type="ORF">C7Y72_05570</name>
</gene>
<sequence length="295" mass="31077">MAARRHKGHEEHEEHFDESWLVSYADMMTLLVALFMVLFSISSVNISKFEDLQRSLSNAFSGKVLPGGKGIQESGGSDPSVSSVVKAPDTSALVAQDGTAKQQAAAAKAEGENLEALRKAIAGAVRDRGLSSRVRTRVTRRGLEVRLLTDDLLFASGSAVVQERGAGLLRDVGEILGMESQHPVVVEGHTDDVPIATAQFPTNWELSSARATGVVRALTAAGIPAKRLTAQGRADLDGIASNRTASGRALNRRVEILLPRQVAPPTDVGATTSGDPAVTAAVDAAFPSISPEIQP</sequence>
<evidence type="ECO:0000256" key="6">
    <source>
        <dbReference type="ARBA" id="ARBA00023136"/>
    </source>
</evidence>
<comment type="similarity">
    <text evidence="2">Belongs to the MotB family.</text>
</comment>
<dbReference type="Pfam" id="PF13677">
    <property type="entry name" value="MotB_plug"/>
    <property type="match status" value="1"/>
</dbReference>
<evidence type="ECO:0000313" key="11">
    <source>
        <dbReference type="Proteomes" id="UP000240739"/>
    </source>
</evidence>
<comment type="caution">
    <text evidence="10">The sequence shown here is derived from an EMBL/GenBank/DDBJ whole genome shotgun (WGS) entry which is preliminary data.</text>
</comment>
<dbReference type="GO" id="GO:0005886">
    <property type="term" value="C:plasma membrane"/>
    <property type="evidence" value="ECO:0007669"/>
    <property type="project" value="UniProtKB-SubCell"/>
</dbReference>
<dbReference type="InterPro" id="IPR036737">
    <property type="entry name" value="OmpA-like_sf"/>
</dbReference>
<reference evidence="10 11" key="1">
    <citation type="submission" date="2018-03" db="EMBL/GenBank/DDBJ databases">
        <title>Aquarubrobacter algicola gen. nov., sp. nov., a novel actinobacterium isolated from shallow eutrophic lake during the end of cyanobacterial harmful algal blooms.</title>
        <authorList>
            <person name="Chun S.J."/>
        </authorList>
    </citation>
    <scope>NUCLEOTIDE SEQUENCE [LARGE SCALE GENOMIC DNA]</scope>
    <source>
        <strain evidence="10 11">Seoho-28</strain>
    </source>
</reference>
<accession>A0A2T4UIU0</accession>
<dbReference type="RefSeq" id="WP_107567588.1">
    <property type="nucleotide sequence ID" value="NZ_PYYB01000001.1"/>
</dbReference>
<evidence type="ECO:0000313" key="10">
    <source>
        <dbReference type="EMBL" id="PTL59152.1"/>
    </source>
</evidence>
<evidence type="ECO:0000256" key="4">
    <source>
        <dbReference type="ARBA" id="ARBA00022692"/>
    </source>
</evidence>
<dbReference type="PANTHER" id="PTHR30329">
    <property type="entry name" value="STATOR ELEMENT OF FLAGELLAR MOTOR COMPLEX"/>
    <property type="match status" value="1"/>
</dbReference>
<keyword evidence="10" id="KW-0282">Flagellum</keyword>
<keyword evidence="5 8" id="KW-1133">Transmembrane helix</keyword>
<dbReference type="PANTHER" id="PTHR30329:SF20">
    <property type="entry name" value="EXPORTED PROTEIN"/>
    <property type="match status" value="1"/>
</dbReference>
<dbReference type="Pfam" id="PF00691">
    <property type="entry name" value="OmpA"/>
    <property type="match status" value="1"/>
</dbReference>
<proteinExistence type="inferred from homology"/>
<protein>
    <submittedName>
        <fullName evidence="10">Flagellar motor protein MotD</fullName>
    </submittedName>
</protein>